<dbReference type="Proteomes" id="UP000232455">
    <property type="component" value="Unassembled WGS sequence"/>
</dbReference>
<accession>A0ABX4Q1S9</accession>
<dbReference type="Pfam" id="PF18286">
    <property type="entry name" value="T3SS_ExsE"/>
    <property type="match status" value="1"/>
</dbReference>
<keyword evidence="3" id="KW-1185">Reference proteome</keyword>
<gene>
    <name evidence="2" type="ORF">ATI02_3647</name>
</gene>
<dbReference type="EMBL" id="PHHE01000001">
    <property type="protein sequence ID" value="PKA70724.1"/>
    <property type="molecule type" value="Genomic_DNA"/>
</dbReference>
<proteinExistence type="predicted"/>
<dbReference type="InterPro" id="IPR053763">
    <property type="entry name" value="T3SS_Regulatory_Protein"/>
</dbReference>
<evidence type="ECO:0000313" key="2">
    <source>
        <dbReference type="EMBL" id="PKA70724.1"/>
    </source>
</evidence>
<dbReference type="NCBIfam" id="NF033906">
    <property type="entry name" value="ExsE_fam"/>
    <property type="match status" value="1"/>
</dbReference>
<name>A0ABX4Q1S9_9PSED</name>
<dbReference type="Gene3D" id="6.20.290.10">
    <property type="match status" value="1"/>
</dbReference>
<evidence type="ECO:0000313" key="3">
    <source>
        <dbReference type="Proteomes" id="UP000232455"/>
    </source>
</evidence>
<comment type="caution">
    <text evidence="2">The sequence shown here is derived from an EMBL/GenBank/DDBJ whole genome shotgun (WGS) entry which is preliminary data.</text>
</comment>
<protein>
    <recommendedName>
        <fullName evidence="1">Type III secretion system ExsE domain-containing protein</fullName>
    </recommendedName>
</protein>
<feature type="domain" description="Type III secretion system ExsE" evidence="1">
    <location>
        <begin position="39"/>
        <end position="78"/>
    </location>
</feature>
<organism evidence="2 3">
    <name type="scientific">Pseudomonas baetica</name>
    <dbReference type="NCBI Taxonomy" id="674054"/>
    <lineage>
        <taxon>Bacteria</taxon>
        <taxon>Pseudomonadati</taxon>
        <taxon>Pseudomonadota</taxon>
        <taxon>Gammaproteobacteria</taxon>
        <taxon>Pseudomonadales</taxon>
        <taxon>Pseudomonadaceae</taxon>
        <taxon>Pseudomonas</taxon>
    </lineage>
</organism>
<reference evidence="2 3" key="1">
    <citation type="submission" date="2017-11" db="EMBL/GenBank/DDBJ databases">
        <title>Genome sequencing of a diverse group of Pseudomonas species.</title>
        <authorList>
            <person name="Loper J."/>
        </authorList>
    </citation>
    <scope>NUCLEOTIDE SEQUENCE [LARGE SCALE GENOMIC DNA]</scope>
    <source>
        <strain evidence="2 3">LMG 25716</strain>
    </source>
</reference>
<dbReference type="InterPro" id="IPR040866">
    <property type="entry name" value="T3SS_ExsE"/>
</dbReference>
<evidence type="ECO:0000259" key="1">
    <source>
        <dbReference type="Pfam" id="PF18286"/>
    </source>
</evidence>
<sequence>MKIDSVGISPAVKTDEARVSGSFAGRSLSQVPSRQAGVASVAELGRWLATKVATDQQSERVLQRLVDGDTSVLYGRRVRQP</sequence>
<dbReference type="RefSeq" id="WP_100846970.1">
    <property type="nucleotide sequence ID" value="NZ_PHHE01000001.1"/>
</dbReference>